<keyword evidence="8" id="KW-1185">Reference proteome</keyword>
<comment type="caution">
    <text evidence="7">The sequence shown here is derived from an EMBL/GenBank/DDBJ whole genome shotgun (WGS) entry which is preliminary data.</text>
</comment>
<evidence type="ECO:0000259" key="6">
    <source>
        <dbReference type="PROSITE" id="PS50966"/>
    </source>
</evidence>
<proteinExistence type="predicted"/>
<dbReference type="PANTHER" id="PTHR31973">
    <property type="entry name" value="POLYPROTEIN, PUTATIVE-RELATED"/>
    <property type="match status" value="1"/>
</dbReference>
<dbReference type="PROSITE" id="PS50966">
    <property type="entry name" value="ZF_SWIM"/>
    <property type="match status" value="1"/>
</dbReference>
<dbReference type="OMA" id="QVWRGIE"/>
<dbReference type="SMART" id="SM00666">
    <property type="entry name" value="PB1"/>
    <property type="match status" value="1"/>
</dbReference>
<dbReference type="GO" id="GO:0008270">
    <property type="term" value="F:zinc ion binding"/>
    <property type="evidence" value="ECO:0007669"/>
    <property type="project" value="UniProtKB-KW"/>
</dbReference>
<dbReference type="InterPro" id="IPR006564">
    <property type="entry name" value="Znf_PMZ"/>
</dbReference>
<name>A0A200Q5W6_MACCD</name>
<keyword evidence="1" id="KW-0479">Metal-binding</keyword>
<organism evidence="7 8">
    <name type="scientific">Macleaya cordata</name>
    <name type="common">Five-seeded plume-poppy</name>
    <name type="synonym">Bocconia cordata</name>
    <dbReference type="NCBI Taxonomy" id="56857"/>
    <lineage>
        <taxon>Eukaryota</taxon>
        <taxon>Viridiplantae</taxon>
        <taxon>Streptophyta</taxon>
        <taxon>Embryophyta</taxon>
        <taxon>Tracheophyta</taxon>
        <taxon>Spermatophyta</taxon>
        <taxon>Magnoliopsida</taxon>
        <taxon>Ranunculales</taxon>
        <taxon>Papaveraceae</taxon>
        <taxon>Papaveroideae</taxon>
        <taxon>Macleaya</taxon>
    </lineage>
</organism>
<dbReference type="InterPro" id="IPR007527">
    <property type="entry name" value="Znf_SWIM"/>
</dbReference>
<dbReference type="InterPro" id="IPR004332">
    <property type="entry name" value="Transposase_MuDR"/>
</dbReference>
<dbReference type="Pfam" id="PF04434">
    <property type="entry name" value="SWIM"/>
    <property type="match status" value="1"/>
</dbReference>
<dbReference type="OrthoDB" id="125347at2759"/>
<dbReference type="Proteomes" id="UP000195402">
    <property type="component" value="Unassembled WGS sequence"/>
</dbReference>
<evidence type="ECO:0000256" key="4">
    <source>
        <dbReference type="PROSITE-ProRule" id="PRU00325"/>
    </source>
</evidence>
<keyword evidence="3" id="KW-0862">Zinc</keyword>
<dbReference type="PANTHER" id="PTHR31973:SF149">
    <property type="entry name" value="SWIM-TYPE DOMAIN-CONTAINING PROTEIN"/>
    <property type="match status" value="1"/>
</dbReference>
<evidence type="ECO:0000313" key="8">
    <source>
        <dbReference type="Proteomes" id="UP000195402"/>
    </source>
</evidence>
<sequence length="724" mass="80698">MAPRKLILICQYGGKFVPKRDGSLSYTGGEAHAVDVNPETRFDDLKLEIVDMWNIDMKTISIKYLLPSNKRTLITLSNDKDLQRMIDFHGDSVTADVYVVEKESVPQAKPKMPINRESRMLVTYSDNNIAASPAAATAPVAASATQTFDGGPLETAPDVNTTVIADSSTAISTAGTSIPARALAATTARSSVVAADASAPTTSPCIVKVAADPAPTNDVIIDDVRKRRRTASWKIGAKGFTIVSVADDPGQQVCTGTKEENINSPNTASSGDDPGEQIPSESSEHDTDSNPTVSVTDDFGKGQQKLMDSWKNGITNVGQEFKNVHEFRDVLRKYAIANHFVYQLKKNDTDRVSAKCKADGCSWRIHASWVPAARSFRVKKYFKSHTCEDISGFAHHPQATKHWLATLVKEMLQDSPHYKPKEGLSEKVLELFENAQHGYCIHHLLENFKKSRKGPFYGDGKGSLAANFLFAAHALRVDEFRKFTENVKTVSPISYDWIMNSEPQFWANSQFTGEPYNHISLDVVRSFKDWIAEVRELPIVQKIDAIRCKMMELVNTRRVDSSKYASKLTPCKEEKLQEELKKARTLKVLFSSDSMFEVHDGFINVVNMNQQECSCRRWKITGLPCSHAIAVFNSTGRSAYDYCSRYFTTEAFQLTYSESINPLPEIEKPVNSEPSEKVLVHPPRTQLRCPKRKRAKLQEVAKRPLHCSKCKGEGHNKASCKTTE</sequence>
<accession>A0A200Q5W6</accession>
<protein>
    <submittedName>
        <fullName evidence="7">Phox/Bem1p</fullName>
    </submittedName>
</protein>
<evidence type="ECO:0000313" key="7">
    <source>
        <dbReference type="EMBL" id="OVA05861.1"/>
    </source>
</evidence>
<dbReference type="Pfam" id="PF00564">
    <property type="entry name" value="PB1"/>
    <property type="match status" value="1"/>
</dbReference>
<dbReference type="CDD" id="cd06410">
    <property type="entry name" value="PB1_UP2"/>
    <property type="match status" value="1"/>
</dbReference>
<dbReference type="InterPro" id="IPR000270">
    <property type="entry name" value="PB1_dom"/>
</dbReference>
<dbReference type="SUPFAM" id="SSF54277">
    <property type="entry name" value="CAD &amp; PB1 domains"/>
    <property type="match status" value="1"/>
</dbReference>
<evidence type="ECO:0000256" key="3">
    <source>
        <dbReference type="ARBA" id="ARBA00022833"/>
    </source>
</evidence>
<evidence type="ECO:0000256" key="1">
    <source>
        <dbReference type="ARBA" id="ARBA00022723"/>
    </source>
</evidence>
<keyword evidence="2 4" id="KW-0863">Zinc-finger</keyword>
<feature type="domain" description="SWIM-type" evidence="6">
    <location>
        <begin position="604"/>
        <end position="636"/>
    </location>
</feature>
<dbReference type="AlphaFoldDB" id="A0A200Q5W6"/>
<dbReference type="STRING" id="56857.A0A200Q5W6"/>
<gene>
    <name evidence="7" type="ORF">BVC80_311g8</name>
</gene>
<dbReference type="SMART" id="SM00575">
    <property type="entry name" value="ZnF_PMZ"/>
    <property type="match status" value="1"/>
</dbReference>
<reference evidence="7 8" key="1">
    <citation type="journal article" date="2017" name="Mol. Plant">
        <title>The Genome of Medicinal Plant Macleaya cordata Provides New Insights into Benzylisoquinoline Alkaloids Metabolism.</title>
        <authorList>
            <person name="Liu X."/>
            <person name="Liu Y."/>
            <person name="Huang P."/>
            <person name="Ma Y."/>
            <person name="Qing Z."/>
            <person name="Tang Q."/>
            <person name="Cao H."/>
            <person name="Cheng P."/>
            <person name="Zheng Y."/>
            <person name="Yuan Z."/>
            <person name="Zhou Y."/>
            <person name="Liu J."/>
            <person name="Tang Z."/>
            <person name="Zhuo Y."/>
            <person name="Zhang Y."/>
            <person name="Yu L."/>
            <person name="Huang J."/>
            <person name="Yang P."/>
            <person name="Peng Q."/>
            <person name="Zhang J."/>
            <person name="Jiang W."/>
            <person name="Zhang Z."/>
            <person name="Lin K."/>
            <person name="Ro D.K."/>
            <person name="Chen X."/>
            <person name="Xiong X."/>
            <person name="Shang Y."/>
            <person name="Huang S."/>
            <person name="Zeng J."/>
        </authorList>
    </citation>
    <scope>NUCLEOTIDE SEQUENCE [LARGE SCALE GENOMIC DNA]</scope>
    <source>
        <strain evidence="8">cv. BLH2017</strain>
        <tissue evidence="7">Root</tissue>
    </source>
</reference>
<dbReference type="Pfam" id="PF03108">
    <property type="entry name" value="DBD_Tnp_Mut"/>
    <property type="match status" value="1"/>
</dbReference>
<feature type="region of interest" description="Disordered" evidence="5">
    <location>
        <begin position="251"/>
        <end position="299"/>
    </location>
</feature>
<dbReference type="EMBL" id="MVGT01002985">
    <property type="protein sequence ID" value="OVA05861.1"/>
    <property type="molecule type" value="Genomic_DNA"/>
</dbReference>
<evidence type="ECO:0000256" key="2">
    <source>
        <dbReference type="ARBA" id="ARBA00022771"/>
    </source>
</evidence>
<dbReference type="InParanoid" id="A0A200Q5W6"/>
<evidence type="ECO:0000256" key="5">
    <source>
        <dbReference type="SAM" id="MobiDB-lite"/>
    </source>
</evidence>